<evidence type="ECO:0000256" key="1">
    <source>
        <dbReference type="SAM" id="MobiDB-lite"/>
    </source>
</evidence>
<name>A0AA38SQB6_9ASTR</name>
<evidence type="ECO:0000313" key="3">
    <source>
        <dbReference type="Proteomes" id="UP001172457"/>
    </source>
</evidence>
<protein>
    <submittedName>
        <fullName evidence="2">Uncharacterized protein</fullName>
    </submittedName>
</protein>
<comment type="caution">
    <text evidence="2">The sequence shown here is derived from an EMBL/GenBank/DDBJ whole genome shotgun (WGS) entry which is preliminary data.</text>
</comment>
<dbReference type="EMBL" id="JARYMX010000005">
    <property type="protein sequence ID" value="KAJ9546900.1"/>
    <property type="molecule type" value="Genomic_DNA"/>
</dbReference>
<organism evidence="2 3">
    <name type="scientific">Centaurea solstitialis</name>
    <name type="common">yellow star-thistle</name>
    <dbReference type="NCBI Taxonomy" id="347529"/>
    <lineage>
        <taxon>Eukaryota</taxon>
        <taxon>Viridiplantae</taxon>
        <taxon>Streptophyta</taxon>
        <taxon>Embryophyta</taxon>
        <taxon>Tracheophyta</taxon>
        <taxon>Spermatophyta</taxon>
        <taxon>Magnoliopsida</taxon>
        <taxon>eudicotyledons</taxon>
        <taxon>Gunneridae</taxon>
        <taxon>Pentapetalae</taxon>
        <taxon>asterids</taxon>
        <taxon>campanulids</taxon>
        <taxon>Asterales</taxon>
        <taxon>Asteraceae</taxon>
        <taxon>Carduoideae</taxon>
        <taxon>Cardueae</taxon>
        <taxon>Centaureinae</taxon>
        <taxon>Centaurea</taxon>
    </lineage>
</organism>
<evidence type="ECO:0000313" key="2">
    <source>
        <dbReference type="EMBL" id="KAJ9546900.1"/>
    </source>
</evidence>
<keyword evidence="3" id="KW-1185">Reference proteome</keyword>
<proteinExistence type="predicted"/>
<gene>
    <name evidence="2" type="ORF">OSB04_019443</name>
</gene>
<dbReference type="Pfam" id="PF14223">
    <property type="entry name" value="Retrotran_gag_2"/>
    <property type="match status" value="1"/>
</dbReference>
<sequence>MESSSSDTMIRLTPTNYNMWKPRIEDLLSLKDLAEPLFNKGAKPAEKKDKQWANMNRKTCFPHVTQEQSAYSLWEKLESMYQAKTARNKTLLMRRLVNHKLNGGTSVTEHTNEEQAILLLSSLPDSWETRVVTLSNSTPNGNVTMQMVTNALINEEAQRREAKTNHYGHKKRDCRKFRREQPQISQDSNKEDGETMVTMSSDIALVTYGEETCLHVGSQDIEWVIDTAASFHATPHQDLFMNY</sequence>
<dbReference type="AlphaFoldDB" id="A0AA38SQB6"/>
<feature type="compositionally biased region" description="Basic residues" evidence="1">
    <location>
        <begin position="166"/>
        <end position="178"/>
    </location>
</feature>
<dbReference type="Proteomes" id="UP001172457">
    <property type="component" value="Chromosome 5"/>
</dbReference>
<feature type="region of interest" description="Disordered" evidence="1">
    <location>
        <begin position="160"/>
        <end position="194"/>
    </location>
</feature>
<reference evidence="2" key="1">
    <citation type="submission" date="2023-03" db="EMBL/GenBank/DDBJ databases">
        <title>Chromosome-scale reference genome and RAD-based genetic map of yellow starthistle (Centaurea solstitialis) reveal putative structural variation and QTLs associated with invader traits.</title>
        <authorList>
            <person name="Reatini B."/>
            <person name="Cang F.A."/>
            <person name="Jiang Q."/>
            <person name="Mckibben M.T.W."/>
            <person name="Barker M.S."/>
            <person name="Rieseberg L.H."/>
            <person name="Dlugosch K.M."/>
        </authorList>
    </citation>
    <scope>NUCLEOTIDE SEQUENCE</scope>
    <source>
        <strain evidence="2">CAN-66</strain>
        <tissue evidence="2">Leaf</tissue>
    </source>
</reference>
<accession>A0AA38SQB6</accession>